<dbReference type="InterPro" id="IPR039786">
    <property type="entry name" value="EFR3"/>
</dbReference>
<proteinExistence type="inferred from homology"/>
<keyword evidence="5" id="KW-1185">Reference proteome</keyword>
<gene>
    <name evidence="4" type="ORF">DAPK24_031680</name>
</gene>
<comment type="caution">
    <text evidence="4">The sequence shown here is derived from an EMBL/GenBank/DDBJ whole genome shotgun (WGS) entry which is preliminary data.</text>
</comment>
<dbReference type="PANTHER" id="PTHR47766:SF1">
    <property type="entry name" value="PROTEIN EFR3"/>
    <property type="match status" value="1"/>
</dbReference>
<accession>A0AAV5R4X0</accession>
<sequence length="860" mass="96543">MQSMFRPKHQKLILQCYPSTKLSTAETKPNQAELSYLVFYASSRRTKLEKVGEFLLKKTTADISHQRVGHLKVTLYILQELIVKCSEDLGFMTPYVISIMKDIIKLRDLPTSQLACQVFITYCETLQNIQRQVFSSNVTLLQQFLEVISLFLSFSSIKNSSGSSNDWLRISLKISLVIAEYIDASFSQFGKDDLIRQSINLILDTLQVNQTDLSLGKINTSNSQVSKHANDNSIDSISLDELATNALKMFFNTNSKHQLDSATNSVLNYPIEHNMDIRWTNNIMITCIKKSHIELRHRVMIIISHHIQKYAEKNDVKTLGYLLRIISTILGSTLLQFIGLPVLEISGRIVNLEKLMVKNNQVNILKELYSEIVRNLAGRVYYNNQINDMITSIFSNYYYICNKTDEDRLSEEHLLSYTEIIIDNVRDIIGISQKSDIIIKVNDFPLSIFNYLYLQLPFEQHPNISQQVQLICLKLVEEFYSTIDQETTKHANSESCITSNSDNNLCLFFESLNLILSHDVRDEIKAQISLTISVMVKAFRINLLINFVKVSNVWLSDPTSFKYVLSLLILGLSSSEINGSQKLAELADSHIAYSQQQHTWPEYIGYRPSTNSSDSTLTNDELIAVLKDIDEVNYWLEHINIKEPLSFNRQIPKPYSTLILMSASNSILSFPNESSGEHTNNGTIKTASDTLSNIPVPSIRQDGNALDEVLNNNEEGTSDINTSYTISENDYSDIEPPIHFSNGIMSGNRSLRSGFSGFSGRSSRAGGRRMNLNELKSIRGGSNSNASELSKLVKIRTGSTLNAINNGGAVDNVTSTSRSNGTSSSGSGLAYSISGLGLDDDDEDEDDNGDNRNYANGNAN</sequence>
<dbReference type="Pfam" id="PF21072">
    <property type="entry name" value="EFR3"/>
    <property type="match status" value="1"/>
</dbReference>
<protein>
    <recommendedName>
        <fullName evidence="2">Protein EFR3</fullName>
    </recommendedName>
</protein>
<dbReference type="Proteomes" id="UP001378960">
    <property type="component" value="Unassembled WGS sequence"/>
</dbReference>
<dbReference type="AlphaFoldDB" id="A0AAV5R4X0"/>
<evidence type="ECO:0000313" key="4">
    <source>
        <dbReference type="EMBL" id="GMM46593.1"/>
    </source>
</evidence>
<dbReference type="EMBL" id="BTGB01000004">
    <property type="protein sequence ID" value="GMM46593.1"/>
    <property type="molecule type" value="Genomic_DNA"/>
</dbReference>
<organism evidence="4 5">
    <name type="scientific">Pichia kluyveri</name>
    <name type="common">Yeast</name>
    <dbReference type="NCBI Taxonomy" id="36015"/>
    <lineage>
        <taxon>Eukaryota</taxon>
        <taxon>Fungi</taxon>
        <taxon>Dikarya</taxon>
        <taxon>Ascomycota</taxon>
        <taxon>Saccharomycotina</taxon>
        <taxon>Pichiomycetes</taxon>
        <taxon>Pichiales</taxon>
        <taxon>Pichiaceae</taxon>
        <taxon>Pichia</taxon>
    </lineage>
</organism>
<evidence type="ECO:0000256" key="3">
    <source>
        <dbReference type="SAM" id="MobiDB-lite"/>
    </source>
</evidence>
<dbReference type="PANTHER" id="PTHR47766">
    <property type="entry name" value="PROTEIN EFR3"/>
    <property type="match status" value="1"/>
</dbReference>
<dbReference type="GO" id="GO:0005886">
    <property type="term" value="C:plasma membrane"/>
    <property type="evidence" value="ECO:0007669"/>
    <property type="project" value="TreeGrafter"/>
</dbReference>
<comment type="similarity">
    <text evidence="1">Belongs to the EFR3 family.</text>
</comment>
<evidence type="ECO:0000313" key="5">
    <source>
        <dbReference type="Proteomes" id="UP001378960"/>
    </source>
</evidence>
<evidence type="ECO:0000256" key="1">
    <source>
        <dbReference type="ARBA" id="ARBA00010216"/>
    </source>
</evidence>
<reference evidence="4 5" key="1">
    <citation type="journal article" date="2023" name="Elife">
        <title>Identification of key yeast species and microbe-microbe interactions impacting larval growth of Drosophila in the wild.</title>
        <authorList>
            <person name="Mure A."/>
            <person name="Sugiura Y."/>
            <person name="Maeda R."/>
            <person name="Honda K."/>
            <person name="Sakurai N."/>
            <person name="Takahashi Y."/>
            <person name="Watada M."/>
            <person name="Katoh T."/>
            <person name="Gotoh A."/>
            <person name="Gotoh Y."/>
            <person name="Taniguchi I."/>
            <person name="Nakamura K."/>
            <person name="Hayashi T."/>
            <person name="Katayama T."/>
            <person name="Uemura T."/>
            <person name="Hattori Y."/>
        </authorList>
    </citation>
    <scope>NUCLEOTIDE SEQUENCE [LARGE SCALE GENOMIC DNA]</scope>
    <source>
        <strain evidence="4 5">PK-24</strain>
    </source>
</reference>
<name>A0AAV5R4X0_PICKL</name>
<feature type="region of interest" description="Disordered" evidence="3">
    <location>
        <begin position="807"/>
        <end position="860"/>
    </location>
</feature>
<dbReference type="GO" id="GO:0072659">
    <property type="term" value="P:protein localization to plasma membrane"/>
    <property type="evidence" value="ECO:0007669"/>
    <property type="project" value="InterPro"/>
</dbReference>
<feature type="compositionally biased region" description="Acidic residues" evidence="3">
    <location>
        <begin position="838"/>
        <end position="848"/>
    </location>
</feature>
<dbReference type="InterPro" id="IPR049150">
    <property type="entry name" value="EFR3_HEAT-like_rpt"/>
</dbReference>
<evidence type="ECO:0000256" key="2">
    <source>
        <dbReference type="ARBA" id="ARBA00017967"/>
    </source>
</evidence>
<feature type="compositionally biased region" description="Low complexity" evidence="3">
    <location>
        <begin position="814"/>
        <end position="837"/>
    </location>
</feature>